<feature type="compositionally biased region" description="Polar residues" evidence="1">
    <location>
        <begin position="250"/>
        <end position="259"/>
    </location>
</feature>
<feature type="compositionally biased region" description="Basic and acidic residues" evidence="1">
    <location>
        <begin position="79"/>
        <end position="93"/>
    </location>
</feature>
<dbReference type="Proteomes" id="UP001150238">
    <property type="component" value="Unassembled WGS sequence"/>
</dbReference>
<accession>A0A9W9A1P8</accession>
<evidence type="ECO:0000256" key="1">
    <source>
        <dbReference type="SAM" id="MobiDB-lite"/>
    </source>
</evidence>
<protein>
    <submittedName>
        <fullName evidence="2">Uncharacterized protein</fullName>
    </submittedName>
</protein>
<dbReference type="EMBL" id="JANVFS010000029">
    <property type="protein sequence ID" value="KAJ4471298.1"/>
    <property type="molecule type" value="Genomic_DNA"/>
</dbReference>
<name>A0A9W9A1P8_9AGAR</name>
<feature type="compositionally biased region" description="Basic and acidic residues" evidence="1">
    <location>
        <begin position="262"/>
        <end position="277"/>
    </location>
</feature>
<comment type="caution">
    <text evidence="2">The sequence shown here is derived from an EMBL/GenBank/DDBJ whole genome shotgun (WGS) entry which is preliminary data.</text>
</comment>
<gene>
    <name evidence="2" type="ORF">C8J55DRAFT_491452</name>
</gene>
<organism evidence="2 3">
    <name type="scientific">Lentinula lateritia</name>
    <dbReference type="NCBI Taxonomy" id="40482"/>
    <lineage>
        <taxon>Eukaryota</taxon>
        <taxon>Fungi</taxon>
        <taxon>Dikarya</taxon>
        <taxon>Basidiomycota</taxon>
        <taxon>Agaricomycotina</taxon>
        <taxon>Agaricomycetes</taxon>
        <taxon>Agaricomycetidae</taxon>
        <taxon>Agaricales</taxon>
        <taxon>Marasmiineae</taxon>
        <taxon>Omphalotaceae</taxon>
        <taxon>Lentinula</taxon>
    </lineage>
</organism>
<feature type="compositionally biased region" description="Polar residues" evidence="1">
    <location>
        <begin position="100"/>
        <end position="112"/>
    </location>
</feature>
<feature type="region of interest" description="Disordered" evidence="1">
    <location>
        <begin position="32"/>
        <end position="131"/>
    </location>
</feature>
<evidence type="ECO:0000313" key="3">
    <source>
        <dbReference type="Proteomes" id="UP001150238"/>
    </source>
</evidence>
<reference evidence="2" key="1">
    <citation type="submission" date="2022-08" db="EMBL/GenBank/DDBJ databases">
        <authorList>
            <consortium name="DOE Joint Genome Institute"/>
            <person name="Min B."/>
            <person name="Riley R."/>
            <person name="Sierra-Patev S."/>
            <person name="Naranjo-Ortiz M."/>
            <person name="Looney B."/>
            <person name="Konkel Z."/>
            <person name="Slot J.C."/>
            <person name="Sakamoto Y."/>
            <person name="Steenwyk J.L."/>
            <person name="Rokas A."/>
            <person name="Carro J."/>
            <person name="Camarero S."/>
            <person name="Ferreira P."/>
            <person name="Molpeceres G."/>
            <person name="Ruiz-Duenas F.J."/>
            <person name="Serrano A."/>
            <person name="Henrissat B."/>
            <person name="Drula E."/>
            <person name="Hughes K.W."/>
            <person name="Mata J.L."/>
            <person name="Ishikawa N.K."/>
            <person name="Vargas-Isla R."/>
            <person name="Ushijima S."/>
            <person name="Smith C.A."/>
            <person name="Ahrendt S."/>
            <person name="Andreopoulos W."/>
            <person name="He G."/>
            <person name="Labutti K."/>
            <person name="Lipzen A."/>
            <person name="Ng V."/>
            <person name="Sandor L."/>
            <person name="Barry K."/>
            <person name="Martinez A.T."/>
            <person name="Xiao Y."/>
            <person name="Gibbons J.G."/>
            <person name="Terashima K."/>
            <person name="Hibbett D.S."/>
            <person name="Grigoriev I.V."/>
        </authorList>
    </citation>
    <scope>NUCLEOTIDE SEQUENCE</scope>
    <source>
        <strain evidence="2">Sp2 HRB7682 ss15</strain>
    </source>
</reference>
<evidence type="ECO:0000313" key="2">
    <source>
        <dbReference type="EMBL" id="KAJ4471298.1"/>
    </source>
</evidence>
<sequence>MTSNNVCHCEVGDTDPRLYRWRPCPIHGLAGQPPALSSFPQPIERLTGPPSLSYSRSSIGSDSTRSSPPTPPPTAPHSFDARDYARQFQERYKPKYGSNPVDNLTAGSGTTVDKSKAHTPSVYEPQARKPGHRVYVLARDRNKLPEISDKPLVRCQPTDKMSKHIYYAQRTGFNPTQESLPPNILSCWGAGPRFCFEPHGLAKASKKFSRDRKKTWFAPDPINDPRDPIIEQTSQRTIQRHQPIRRPSPSHLSKPSGSPKSIRRDRLEELKVKERLQ</sequence>
<reference evidence="2" key="2">
    <citation type="journal article" date="2023" name="Proc. Natl. Acad. Sci. U.S.A.">
        <title>A global phylogenomic analysis of the shiitake genus Lentinula.</title>
        <authorList>
            <person name="Sierra-Patev S."/>
            <person name="Min B."/>
            <person name="Naranjo-Ortiz M."/>
            <person name="Looney B."/>
            <person name="Konkel Z."/>
            <person name="Slot J.C."/>
            <person name="Sakamoto Y."/>
            <person name="Steenwyk J.L."/>
            <person name="Rokas A."/>
            <person name="Carro J."/>
            <person name="Camarero S."/>
            <person name="Ferreira P."/>
            <person name="Molpeceres G."/>
            <person name="Ruiz-Duenas F.J."/>
            <person name="Serrano A."/>
            <person name="Henrissat B."/>
            <person name="Drula E."/>
            <person name="Hughes K.W."/>
            <person name="Mata J.L."/>
            <person name="Ishikawa N.K."/>
            <person name="Vargas-Isla R."/>
            <person name="Ushijima S."/>
            <person name="Smith C.A."/>
            <person name="Donoghue J."/>
            <person name="Ahrendt S."/>
            <person name="Andreopoulos W."/>
            <person name="He G."/>
            <person name="LaButti K."/>
            <person name="Lipzen A."/>
            <person name="Ng V."/>
            <person name="Riley R."/>
            <person name="Sandor L."/>
            <person name="Barry K."/>
            <person name="Martinez A.T."/>
            <person name="Xiao Y."/>
            <person name="Gibbons J.G."/>
            <person name="Terashima K."/>
            <person name="Grigoriev I.V."/>
            <person name="Hibbett D."/>
        </authorList>
    </citation>
    <scope>NUCLEOTIDE SEQUENCE</scope>
    <source>
        <strain evidence="2">Sp2 HRB7682 ss15</strain>
    </source>
</reference>
<proteinExistence type="predicted"/>
<feature type="compositionally biased region" description="Low complexity" evidence="1">
    <location>
        <begin position="49"/>
        <end position="67"/>
    </location>
</feature>
<feature type="region of interest" description="Disordered" evidence="1">
    <location>
        <begin position="207"/>
        <end position="277"/>
    </location>
</feature>
<dbReference type="AlphaFoldDB" id="A0A9W9A1P8"/>